<feature type="compositionally biased region" description="Polar residues" evidence="1">
    <location>
        <begin position="443"/>
        <end position="453"/>
    </location>
</feature>
<keyword evidence="3" id="KW-1185">Reference proteome</keyword>
<protein>
    <recommendedName>
        <fullName evidence="4">PWWP domain-containing protein</fullName>
    </recommendedName>
</protein>
<gene>
    <name evidence="2" type="ORF">M231_05635</name>
</gene>
<dbReference type="VEuPathDB" id="FungiDB:TREMEDRAFT_38121"/>
<accession>A0A4V1M3J1</accession>
<comment type="caution">
    <text evidence="2">The sequence shown here is derived from an EMBL/GenBank/DDBJ whole genome shotgun (WGS) entry which is preliminary data.</text>
</comment>
<feature type="region of interest" description="Disordered" evidence="1">
    <location>
        <begin position="511"/>
        <end position="538"/>
    </location>
</feature>
<dbReference type="AlphaFoldDB" id="A0A4V1M3J1"/>
<dbReference type="OrthoDB" id="2562734at2759"/>
<dbReference type="InParanoid" id="A0A4V1M3J1"/>
<evidence type="ECO:0000313" key="3">
    <source>
        <dbReference type="Proteomes" id="UP000289152"/>
    </source>
</evidence>
<dbReference type="EMBL" id="SDIL01000078">
    <property type="protein sequence ID" value="RXK37047.1"/>
    <property type="molecule type" value="Genomic_DNA"/>
</dbReference>
<reference evidence="2 3" key="1">
    <citation type="submission" date="2016-06" db="EMBL/GenBank/DDBJ databases">
        <title>Evolution of pathogenesis and genome organization in the Tremellales.</title>
        <authorList>
            <person name="Cuomo C."/>
            <person name="Litvintseva A."/>
            <person name="Heitman J."/>
            <person name="Chen Y."/>
            <person name="Sun S."/>
            <person name="Springer D."/>
            <person name="Dromer F."/>
            <person name="Young S."/>
            <person name="Zeng Q."/>
            <person name="Chapman S."/>
            <person name="Gujja S."/>
            <person name="Saif S."/>
            <person name="Birren B."/>
        </authorList>
    </citation>
    <scope>NUCLEOTIDE SEQUENCE [LARGE SCALE GENOMIC DNA]</scope>
    <source>
        <strain evidence="2 3">ATCC 28783</strain>
    </source>
</reference>
<dbReference type="Proteomes" id="UP000289152">
    <property type="component" value="Unassembled WGS sequence"/>
</dbReference>
<feature type="compositionally biased region" description="Low complexity" evidence="1">
    <location>
        <begin position="370"/>
        <end position="387"/>
    </location>
</feature>
<evidence type="ECO:0000256" key="1">
    <source>
        <dbReference type="SAM" id="MobiDB-lite"/>
    </source>
</evidence>
<evidence type="ECO:0008006" key="4">
    <source>
        <dbReference type="Google" id="ProtNLM"/>
    </source>
</evidence>
<name>A0A4V1M3J1_TREME</name>
<proteinExistence type="predicted"/>
<feature type="region of interest" description="Disordered" evidence="1">
    <location>
        <begin position="370"/>
        <end position="458"/>
    </location>
</feature>
<organism evidence="2 3">
    <name type="scientific">Tremella mesenterica</name>
    <name type="common">Jelly fungus</name>
    <dbReference type="NCBI Taxonomy" id="5217"/>
    <lineage>
        <taxon>Eukaryota</taxon>
        <taxon>Fungi</taxon>
        <taxon>Dikarya</taxon>
        <taxon>Basidiomycota</taxon>
        <taxon>Agaricomycotina</taxon>
        <taxon>Tremellomycetes</taxon>
        <taxon>Tremellales</taxon>
        <taxon>Tremellaceae</taxon>
        <taxon>Tremella</taxon>
    </lineage>
</organism>
<evidence type="ECO:0000313" key="2">
    <source>
        <dbReference type="EMBL" id="RXK37047.1"/>
    </source>
</evidence>
<sequence length="552" mass="61058">MSKRKCPAATLATGPHALSSLDAALDLLACETFSRVDALAANFQACVGVKLQDGVVRTRWEEAVKRYWLMKNMGELTCSSALKKNETVKVESEAKATDDFLIALDRDWGEHRERRDAGGRALPDSVYPGVVVVHDLCPNEEAEWRRWQPKVGDVVLVDTREDGHWPGKIIDKKTFYSGRSPPRGNHFFPVRIYNDQMSPTVTIKSRLIPLSLRSDPPLLASPTLLSAYHHAAHPESFDLRASVAEAQAAQDRTRSGEWDEASRQKAKADKEAWNQLVNWVMNERRVEKLRVVNEERRKRLAEVSQSPCPPSCDETKLEDGIEDCFQKRARHESSFTSDTESVFKSSYPNGNFSSTSSGCGVSIFGPAALSPSPSTTTSTRRTISPLSASSYIRPALSTPQRPRSPRRLDKRRTVFAVGEFLPRGRGGTYTPPRILPSGDETAPGSSESISPVPSRQKFDFVSPLGPKMRANSLYSEEGRPRFTRADSLGVGTGLEVVKEEPEEGWMMVGQRKMGSKRAGSAPCREAASEIGGEGMEGVEMRRRGMVDVGMDM</sequence>